<dbReference type="AlphaFoldDB" id="A0A0B8QPU5"/>
<keyword evidence="1" id="KW-0282">Flagellum</keyword>
<keyword evidence="1" id="KW-0969">Cilium</keyword>
<protein>
    <submittedName>
        <fullName evidence="1">Flagellar hook-length control protein fliK</fullName>
    </submittedName>
</protein>
<comment type="caution">
    <text evidence="1">The sequence shown here is derived from an EMBL/GenBank/DDBJ whole genome shotgun (WGS) entry which is preliminary data.</text>
</comment>
<dbReference type="STRING" id="1481914.JCM19241_3921"/>
<reference evidence="1 2" key="1">
    <citation type="submission" date="2015-01" db="EMBL/GenBank/DDBJ databases">
        <title>Vibrio sp. C94 JCM 19241 whole genome shotgun sequence.</title>
        <authorList>
            <person name="Sawabe T."/>
            <person name="Meirelles P."/>
            <person name="Feng G."/>
            <person name="Sayaka M."/>
            <person name="Hattori M."/>
            <person name="Ohkuma M."/>
        </authorList>
    </citation>
    <scope>NUCLEOTIDE SEQUENCE [LARGE SCALE GENOMIC DNA]</scope>
    <source>
        <strain evidence="2">JCM 19241</strain>
    </source>
</reference>
<reference evidence="1 2" key="2">
    <citation type="submission" date="2015-01" db="EMBL/GenBank/DDBJ databases">
        <authorList>
            <consortium name="NBRP consortium"/>
            <person name="Sawabe T."/>
            <person name="Meirelles P."/>
            <person name="Feng G."/>
            <person name="Sayaka M."/>
            <person name="Hattori M."/>
            <person name="Ohkuma M."/>
        </authorList>
    </citation>
    <scope>NUCLEOTIDE SEQUENCE [LARGE SCALE GENOMIC DNA]</scope>
    <source>
        <strain evidence="2">JCM 19241</strain>
    </source>
</reference>
<name>A0A0B8QPU5_9VIBR</name>
<evidence type="ECO:0000313" key="2">
    <source>
        <dbReference type="Proteomes" id="UP000031666"/>
    </source>
</evidence>
<gene>
    <name evidence="1" type="ORF">JCM19241_3921</name>
</gene>
<proteinExistence type="predicted"/>
<organism evidence="1 2">
    <name type="scientific">Vibrio ishigakensis</name>
    <dbReference type="NCBI Taxonomy" id="1481914"/>
    <lineage>
        <taxon>Bacteria</taxon>
        <taxon>Pseudomonadati</taxon>
        <taxon>Pseudomonadota</taxon>
        <taxon>Gammaproteobacteria</taxon>
        <taxon>Vibrionales</taxon>
        <taxon>Vibrionaceae</taxon>
        <taxon>Vibrio</taxon>
    </lineage>
</organism>
<dbReference type="Proteomes" id="UP000031666">
    <property type="component" value="Unassembled WGS sequence"/>
</dbReference>
<sequence>MRLKHLGKGDINIYGDIDVKDQVVMTGGSTVISLPPGSTYSVDGSEYAKWNAEIGNNGLEQANALEIFNLVNRQITGPSIYADNISITAEYININGKIQSGKESFTLNITQDMEDTIDELRANGATGLVRLDVGSEDFSVFYDATNDQIVVGDMRVSGGYIELEGHILNTNTNSEIELLGLRRD</sequence>
<dbReference type="EMBL" id="BBSC01000006">
    <property type="protein sequence ID" value="GAM76384.1"/>
    <property type="molecule type" value="Genomic_DNA"/>
</dbReference>
<accession>A0A0B8QPU5</accession>
<evidence type="ECO:0000313" key="1">
    <source>
        <dbReference type="EMBL" id="GAM76384.1"/>
    </source>
</evidence>
<keyword evidence="1" id="KW-0966">Cell projection</keyword>